<evidence type="ECO:0000313" key="1">
    <source>
        <dbReference type="EMBL" id="PTX56820.1"/>
    </source>
</evidence>
<organism evidence="1 2">
    <name type="scientific">Litoreibacter ponti</name>
    <dbReference type="NCBI Taxonomy" id="1510457"/>
    <lineage>
        <taxon>Bacteria</taxon>
        <taxon>Pseudomonadati</taxon>
        <taxon>Pseudomonadota</taxon>
        <taxon>Alphaproteobacteria</taxon>
        <taxon>Rhodobacterales</taxon>
        <taxon>Roseobacteraceae</taxon>
        <taxon>Litoreibacter</taxon>
    </lineage>
</organism>
<evidence type="ECO:0000313" key="2">
    <source>
        <dbReference type="Proteomes" id="UP000243978"/>
    </source>
</evidence>
<sequence>MNHKNSNRPLAPGSLVDSVDAFFDAAAKNLKDGKNYKYCTPKGRPSVPALLEIFKGDFKGKLSTWRNASPRTGTPKNQLRRTDDLIAIFSGDPNRLFHHSKPLVRPEKQDDYNEVSAFWRKNFQERMSELIIHLQSYRNEVVSCLFELEALSSKEKVQKPFAAPSLREPRIGAKREVKAQSETHSHFAAEANTHSDRSSTSQILNSRLELMNAITAEVSGDLSSYRATTVGPNFLHPDWVVERRNRRSTTPNYEAIYYKAVVSHAGERLHEHRIFFRNTNRYIDKVNRLVEPTERTKFIDDMLERIRLVWGESYDRGPSIRCHNVGFFRVEIVFPNCLIVGRRLEENGPVSGGLLISDPAQIGPERSHFDQIFEAGYRGQETEVQALASFVRNLWTSSE</sequence>
<dbReference type="EMBL" id="QBKS01000001">
    <property type="protein sequence ID" value="PTX56820.1"/>
    <property type="molecule type" value="Genomic_DNA"/>
</dbReference>
<comment type="caution">
    <text evidence="1">The sequence shown here is derived from an EMBL/GenBank/DDBJ whole genome shotgun (WGS) entry which is preliminary data.</text>
</comment>
<accession>A0A2T6BL70</accession>
<dbReference type="Proteomes" id="UP000243978">
    <property type="component" value="Unassembled WGS sequence"/>
</dbReference>
<gene>
    <name evidence="1" type="ORF">C8N43_1485</name>
</gene>
<name>A0A2T6BL70_9RHOB</name>
<proteinExistence type="predicted"/>
<reference evidence="1 2" key="1">
    <citation type="submission" date="2018-04" db="EMBL/GenBank/DDBJ databases">
        <title>Genomic Encyclopedia of Archaeal and Bacterial Type Strains, Phase II (KMG-II): from individual species to whole genera.</title>
        <authorList>
            <person name="Goeker M."/>
        </authorList>
    </citation>
    <scope>NUCLEOTIDE SEQUENCE [LARGE SCALE GENOMIC DNA]</scope>
    <source>
        <strain evidence="1 2">DSM 100977</strain>
    </source>
</reference>
<keyword evidence="2" id="KW-1185">Reference proteome</keyword>
<dbReference type="AlphaFoldDB" id="A0A2T6BL70"/>
<protein>
    <submittedName>
        <fullName evidence="1">Uncharacterized protein</fullName>
    </submittedName>
</protein>